<reference evidence="4 5" key="1">
    <citation type="submission" date="2020-08" db="EMBL/GenBank/DDBJ databases">
        <title>Genomic Encyclopedia of Type Strains, Phase IV (KMG-IV): sequencing the most valuable type-strain genomes for metagenomic binning, comparative biology and taxonomic classification.</title>
        <authorList>
            <person name="Goeker M."/>
        </authorList>
    </citation>
    <scope>NUCLEOTIDE SEQUENCE [LARGE SCALE GENOMIC DNA]</scope>
    <source>
        <strain evidence="4 5">DSM 40141</strain>
    </source>
</reference>
<dbReference type="AlphaFoldDB" id="A0A7X0HDQ0"/>
<evidence type="ECO:0000256" key="2">
    <source>
        <dbReference type="SAM" id="Phobius"/>
    </source>
</evidence>
<dbReference type="RefSeq" id="WP_185029322.1">
    <property type="nucleotide sequence ID" value="NZ_BNBN01000007.1"/>
</dbReference>
<protein>
    <submittedName>
        <fullName evidence="4">Uncharacterized protein</fullName>
    </submittedName>
</protein>
<feature type="chain" id="PRO_5031513913" evidence="3">
    <location>
        <begin position="29"/>
        <end position="85"/>
    </location>
</feature>
<evidence type="ECO:0000313" key="5">
    <source>
        <dbReference type="Proteomes" id="UP000540423"/>
    </source>
</evidence>
<keyword evidence="2" id="KW-0472">Membrane</keyword>
<organism evidence="4 5">
    <name type="scientific">Streptomyces candidus</name>
    <dbReference type="NCBI Taxonomy" id="67283"/>
    <lineage>
        <taxon>Bacteria</taxon>
        <taxon>Bacillati</taxon>
        <taxon>Actinomycetota</taxon>
        <taxon>Actinomycetes</taxon>
        <taxon>Kitasatosporales</taxon>
        <taxon>Streptomycetaceae</taxon>
        <taxon>Streptomyces</taxon>
    </lineage>
</organism>
<accession>A0A7X0HDQ0</accession>
<feature type="signal peptide" evidence="3">
    <location>
        <begin position="1"/>
        <end position="28"/>
    </location>
</feature>
<gene>
    <name evidence="4" type="ORF">HNQ79_002098</name>
</gene>
<keyword evidence="2" id="KW-1133">Transmembrane helix</keyword>
<comment type="caution">
    <text evidence="4">The sequence shown here is derived from an EMBL/GenBank/DDBJ whole genome shotgun (WGS) entry which is preliminary data.</text>
</comment>
<dbReference type="Proteomes" id="UP000540423">
    <property type="component" value="Unassembled WGS sequence"/>
</dbReference>
<evidence type="ECO:0000256" key="1">
    <source>
        <dbReference type="SAM" id="MobiDB-lite"/>
    </source>
</evidence>
<feature type="transmembrane region" description="Helical" evidence="2">
    <location>
        <begin position="47"/>
        <end position="68"/>
    </location>
</feature>
<sequence length="85" mass="8850">MRLLRPLRTSGVLLAATALVAAGPSASAHEPGAPGHPARSDSDRRELWLATGGTAALAGLGVLGVASVRSRRRQCTRRAECRTHV</sequence>
<evidence type="ECO:0000313" key="4">
    <source>
        <dbReference type="EMBL" id="MBB6435641.1"/>
    </source>
</evidence>
<feature type="region of interest" description="Disordered" evidence="1">
    <location>
        <begin position="24"/>
        <end position="44"/>
    </location>
</feature>
<name>A0A7X0HDQ0_9ACTN</name>
<proteinExistence type="predicted"/>
<keyword evidence="2" id="KW-0812">Transmembrane</keyword>
<evidence type="ECO:0000256" key="3">
    <source>
        <dbReference type="SAM" id="SignalP"/>
    </source>
</evidence>
<keyword evidence="5" id="KW-1185">Reference proteome</keyword>
<dbReference type="EMBL" id="JACHEM010000004">
    <property type="protein sequence ID" value="MBB6435641.1"/>
    <property type="molecule type" value="Genomic_DNA"/>
</dbReference>
<keyword evidence="3" id="KW-0732">Signal</keyword>